<protein>
    <submittedName>
        <fullName evidence="3">D-isomer specific 2-hydroxyacid dehydrogenase</fullName>
    </submittedName>
</protein>
<dbReference type="Pfam" id="PF02826">
    <property type="entry name" value="2-Hacid_dh_C"/>
    <property type="match status" value="1"/>
</dbReference>
<dbReference type="PANTHER" id="PTHR10996:SF281">
    <property type="entry name" value="D-ISOMER SPECIFIC 2-HYDROXYACID DEHYDROGENASE NAD-BINDING DOMAIN-CONTAINING PROTEIN-RELATED"/>
    <property type="match status" value="1"/>
</dbReference>
<dbReference type="GO" id="GO:0016618">
    <property type="term" value="F:hydroxypyruvate reductase [NAD(P)H] activity"/>
    <property type="evidence" value="ECO:0007669"/>
    <property type="project" value="TreeGrafter"/>
</dbReference>
<dbReference type="GO" id="GO:0030267">
    <property type="term" value="F:glyoxylate reductase (NADPH) activity"/>
    <property type="evidence" value="ECO:0007669"/>
    <property type="project" value="TreeGrafter"/>
</dbReference>
<dbReference type="PANTHER" id="PTHR10996">
    <property type="entry name" value="2-HYDROXYACID DEHYDROGENASE-RELATED"/>
    <property type="match status" value="1"/>
</dbReference>
<dbReference type="OrthoDB" id="9991913at2759"/>
<dbReference type="InterPro" id="IPR050223">
    <property type="entry name" value="D-isomer_2-hydroxyacid_DH"/>
</dbReference>
<evidence type="ECO:0000313" key="4">
    <source>
        <dbReference type="Proteomes" id="UP000250266"/>
    </source>
</evidence>
<gene>
    <name evidence="3" type="ORF">K432DRAFT_446032</name>
</gene>
<dbReference type="CDD" id="cd12168">
    <property type="entry name" value="Mand_dh_like"/>
    <property type="match status" value="1"/>
</dbReference>
<proteinExistence type="predicted"/>
<evidence type="ECO:0000313" key="3">
    <source>
        <dbReference type="EMBL" id="OCK76429.1"/>
    </source>
</evidence>
<dbReference type="FunFam" id="3.40.50.720:FF:000526">
    <property type="entry name" value="D-mandelate dehydrogenase, putative"/>
    <property type="match status" value="1"/>
</dbReference>
<feature type="domain" description="D-isomer specific 2-hydroxyacid dehydrogenase NAD-binding" evidence="2">
    <location>
        <begin position="124"/>
        <end position="304"/>
    </location>
</feature>
<dbReference type="InterPro" id="IPR036291">
    <property type="entry name" value="NAD(P)-bd_dom_sf"/>
</dbReference>
<organism evidence="3 4">
    <name type="scientific">Lepidopterella palustris CBS 459.81</name>
    <dbReference type="NCBI Taxonomy" id="1314670"/>
    <lineage>
        <taxon>Eukaryota</taxon>
        <taxon>Fungi</taxon>
        <taxon>Dikarya</taxon>
        <taxon>Ascomycota</taxon>
        <taxon>Pezizomycotina</taxon>
        <taxon>Dothideomycetes</taxon>
        <taxon>Pleosporomycetidae</taxon>
        <taxon>Mytilinidiales</taxon>
        <taxon>Argynnaceae</taxon>
        <taxon>Lepidopterella</taxon>
    </lineage>
</organism>
<dbReference type="PROSITE" id="PS00671">
    <property type="entry name" value="D_2_HYDROXYACID_DH_3"/>
    <property type="match status" value="1"/>
</dbReference>
<dbReference type="SUPFAM" id="SSF51735">
    <property type="entry name" value="NAD(P)-binding Rossmann-fold domains"/>
    <property type="match status" value="1"/>
</dbReference>
<name>A0A8E2JBY9_9PEZI</name>
<evidence type="ECO:0000259" key="2">
    <source>
        <dbReference type="Pfam" id="PF02826"/>
    </source>
</evidence>
<dbReference type="InterPro" id="IPR029753">
    <property type="entry name" value="D-isomer_DH_CS"/>
</dbReference>
<dbReference type="AlphaFoldDB" id="A0A8E2JBY9"/>
<sequence length="346" mass="38342">MSIPILLHLGDDIKWNHALYKQLQENFIIERSYSMNRADFIHALKTKKWGDFVAMYRPFWNTGGEMGNWDDELISLLPKSCKIYASAGAGFDWVDTKRLAESGIFYCNAAAACTESVADAAIYLILSTFRNFSWSSLAARSLSVPRFVAANRNIAATAHNPNGFSLGIIGLGKIGYRIAQKAHLAFEMKILYNDIRRMPKKIEESVDATYYGKLDEMLGDADCVLVATPFAGDKVIDAPQFKLMKRGSRLVNIARGKLIDEDALVAALENGHLVAAGLDVHYHEPKVDERLASMENVHLMSHTAGASVESHMGFERLGMQNILGYFGPEGRALTAVNAHLVEKARL</sequence>
<dbReference type="EMBL" id="KV745212">
    <property type="protein sequence ID" value="OCK76429.1"/>
    <property type="molecule type" value="Genomic_DNA"/>
</dbReference>
<accession>A0A8E2JBY9</accession>
<keyword evidence="4" id="KW-1185">Reference proteome</keyword>
<keyword evidence="1" id="KW-0560">Oxidoreductase</keyword>
<dbReference type="GO" id="GO:0005829">
    <property type="term" value="C:cytosol"/>
    <property type="evidence" value="ECO:0007669"/>
    <property type="project" value="TreeGrafter"/>
</dbReference>
<dbReference type="Proteomes" id="UP000250266">
    <property type="component" value="Unassembled WGS sequence"/>
</dbReference>
<dbReference type="Gene3D" id="3.40.50.720">
    <property type="entry name" value="NAD(P)-binding Rossmann-like Domain"/>
    <property type="match status" value="2"/>
</dbReference>
<dbReference type="InterPro" id="IPR006140">
    <property type="entry name" value="D-isomer_DH_NAD-bd"/>
</dbReference>
<evidence type="ECO:0000256" key="1">
    <source>
        <dbReference type="ARBA" id="ARBA00023002"/>
    </source>
</evidence>
<dbReference type="SUPFAM" id="SSF52283">
    <property type="entry name" value="Formate/glycerate dehydrogenase catalytic domain-like"/>
    <property type="match status" value="1"/>
</dbReference>
<dbReference type="GO" id="GO:0051287">
    <property type="term" value="F:NAD binding"/>
    <property type="evidence" value="ECO:0007669"/>
    <property type="project" value="InterPro"/>
</dbReference>
<reference evidence="3 4" key="1">
    <citation type="journal article" date="2016" name="Nat. Commun.">
        <title>Ectomycorrhizal ecology is imprinted in the genome of the dominant symbiotic fungus Cenococcum geophilum.</title>
        <authorList>
            <consortium name="DOE Joint Genome Institute"/>
            <person name="Peter M."/>
            <person name="Kohler A."/>
            <person name="Ohm R.A."/>
            <person name="Kuo A."/>
            <person name="Krutzmann J."/>
            <person name="Morin E."/>
            <person name="Arend M."/>
            <person name="Barry K.W."/>
            <person name="Binder M."/>
            <person name="Choi C."/>
            <person name="Clum A."/>
            <person name="Copeland A."/>
            <person name="Grisel N."/>
            <person name="Haridas S."/>
            <person name="Kipfer T."/>
            <person name="LaButti K."/>
            <person name="Lindquist E."/>
            <person name="Lipzen A."/>
            <person name="Maire R."/>
            <person name="Meier B."/>
            <person name="Mihaltcheva S."/>
            <person name="Molinier V."/>
            <person name="Murat C."/>
            <person name="Poggeler S."/>
            <person name="Quandt C.A."/>
            <person name="Sperisen C."/>
            <person name="Tritt A."/>
            <person name="Tisserant E."/>
            <person name="Crous P.W."/>
            <person name="Henrissat B."/>
            <person name="Nehls U."/>
            <person name="Egli S."/>
            <person name="Spatafora J.W."/>
            <person name="Grigoriev I.V."/>
            <person name="Martin F.M."/>
        </authorList>
    </citation>
    <scope>NUCLEOTIDE SEQUENCE [LARGE SCALE GENOMIC DNA]</scope>
    <source>
        <strain evidence="3 4">CBS 459.81</strain>
    </source>
</reference>